<dbReference type="AlphaFoldDB" id="A0A9X3YIC7"/>
<dbReference type="Proteomes" id="UP001139971">
    <property type="component" value="Unassembled WGS sequence"/>
</dbReference>
<organism evidence="1 2">
    <name type="scientific">Tahibacter soli</name>
    <dbReference type="NCBI Taxonomy" id="2983605"/>
    <lineage>
        <taxon>Bacteria</taxon>
        <taxon>Pseudomonadati</taxon>
        <taxon>Pseudomonadota</taxon>
        <taxon>Gammaproteobacteria</taxon>
        <taxon>Lysobacterales</taxon>
        <taxon>Rhodanobacteraceae</taxon>
        <taxon>Tahibacter</taxon>
    </lineage>
</organism>
<keyword evidence="2" id="KW-1185">Reference proteome</keyword>
<protein>
    <submittedName>
        <fullName evidence="1">Uncharacterized protein</fullName>
    </submittedName>
</protein>
<reference evidence="1" key="1">
    <citation type="submission" date="2023-02" db="EMBL/GenBank/DDBJ databases">
        <title>Tahibacter soli sp. nov. isolated from soil.</title>
        <authorList>
            <person name="Baek J.H."/>
            <person name="Lee J.K."/>
            <person name="Choi D.G."/>
            <person name="Jeon C.O."/>
        </authorList>
    </citation>
    <scope>NUCLEOTIDE SEQUENCE</scope>
    <source>
        <strain evidence="1">BL</strain>
    </source>
</reference>
<proteinExistence type="predicted"/>
<accession>A0A9X3YIC7</accession>
<gene>
    <name evidence="1" type="ORF">OD750_004035</name>
</gene>
<comment type="caution">
    <text evidence="1">The sequence shown here is derived from an EMBL/GenBank/DDBJ whole genome shotgun (WGS) entry which is preliminary data.</text>
</comment>
<evidence type="ECO:0000313" key="2">
    <source>
        <dbReference type="Proteomes" id="UP001139971"/>
    </source>
</evidence>
<evidence type="ECO:0000313" key="1">
    <source>
        <dbReference type="EMBL" id="MDC8011710.1"/>
    </source>
</evidence>
<dbReference type="RefSeq" id="WP_263542921.1">
    <property type="nucleotide sequence ID" value="NZ_JAOVZO020000003.1"/>
</dbReference>
<sequence length="403" mass="44035">MLILSLRARILTSLIALLLLIPVAGIRLQNTALLEFFHSRTLAPWPKSAEFAPDPVQYFRKAKAWLADRAYPIMQASMLQKKFLYFVLATPPQRRVTIAQDGYVFLNGDSDADVYGIFENSCVRSHSEASVARLRDALPTLARFAHERGIALDVVIVPTALTLYAQKLPYSVPDRYRKACLDIANGHSPLLGVAAPQGVTFVYPFQPMRAASGDEAFFPKANWHAVGMSLKVVRDAYLAAIGAPTDVGDRLERGVVPSEIMITYGIVQQTPAYFLRNPHVVPDEARKQAFSNAIGPLFPVPVVEAKFYANDRPVVPESVVMVSDSYGVETSAVFAGAFRDLSQVTSNHLPADRLAELVDRAMRTQRVDRLILLVQEGNVDRIAAYAKGLPPGGSPAAPAPGAP</sequence>
<name>A0A9X3YIC7_9GAMM</name>
<dbReference type="EMBL" id="JAOVZO020000003">
    <property type="protein sequence ID" value="MDC8011710.1"/>
    <property type="molecule type" value="Genomic_DNA"/>
</dbReference>